<gene>
    <name evidence="7" type="ORF">NF556_08700</name>
</gene>
<organism evidence="7 8">
    <name type="scientific">Ornithinimicrobium faecis</name>
    <dbReference type="NCBI Taxonomy" id="2934158"/>
    <lineage>
        <taxon>Bacteria</taxon>
        <taxon>Bacillati</taxon>
        <taxon>Actinomycetota</taxon>
        <taxon>Actinomycetes</taxon>
        <taxon>Micrococcales</taxon>
        <taxon>Ornithinimicrobiaceae</taxon>
        <taxon>Ornithinimicrobium</taxon>
    </lineage>
</organism>
<dbReference type="RefSeq" id="WP_252595244.1">
    <property type="nucleotide sequence ID" value="NZ_CP099489.1"/>
</dbReference>
<keyword evidence="3 5" id="KW-0238">DNA-binding</keyword>
<protein>
    <submittedName>
        <fullName evidence="7">TetR family transcriptional regulator C-terminal domain-containing protein</fullName>
    </submittedName>
</protein>
<dbReference type="Gene3D" id="1.10.357.10">
    <property type="entry name" value="Tetracycline Repressor, domain 2"/>
    <property type="match status" value="1"/>
</dbReference>
<keyword evidence="4" id="KW-0804">Transcription</keyword>
<dbReference type="SUPFAM" id="SSF48498">
    <property type="entry name" value="Tetracyclin repressor-like, C-terminal domain"/>
    <property type="match status" value="1"/>
</dbReference>
<dbReference type="InterPro" id="IPR009057">
    <property type="entry name" value="Homeodomain-like_sf"/>
</dbReference>
<evidence type="ECO:0000313" key="7">
    <source>
        <dbReference type="EMBL" id="USQ81708.1"/>
    </source>
</evidence>
<feature type="DNA-binding region" description="H-T-H motif" evidence="5">
    <location>
        <begin position="32"/>
        <end position="51"/>
    </location>
</feature>
<dbReference type="InterPro" id="IPR001647">
    <property type="entry name" value="HTH_TetR"/>
</dbReference>
<dbReference type="PANTHER" id="PTHR30055">
    <property type="entry name" value="HTH-TYPE TRANSCRIPTIONAL REGULATOR RUTR"/>
    <property type="match status" value="1"/>
</dbReference>
<dbReference type="Proteomes" id="UP001056455">
    <property type="component" value="Chromosome"/>
</dbReference>
<evidence type="ECO:0000256" key="1">
    <source>
        <dbReference type="ARBA" id="ARBA00022491"/>
    </source>
</evidence>
<dbReference type="InterPro" id="IPR039538">
    <property type="entry name" value="BetI_C"/>
</dbReference>
<evidence type="ECO:0000256" key="2">
    <source>
        <dbReference type="ARBA" id="ARBA00023015"/>
    </source>
</evidence>
<dbReference type="Pfam" id="PF13977">
    <property type="entry name" value="TetR_C_6"/>
    <property type="match status" value="1"/>
</dbReference>
<keyword evidence="8" id="KW-1185">Reference proteome</keyword>
<feature type="domain" description="HTH tetR-type" evidence="6">
    <location>
        <begin position="9"/>
        <end position="69"/>
    </location>
</feature>
<evidence type="ECO:0000259" key="6">
    <source>
        <dbReference type="PROSITE" id="PS50977"/>
    </source>
</evidence>
<accession>A0ABY4YZD7</accession>
<evidence type="ECO:0000313" key="8">
    <source>
        <dbReference type="Proteomes" id="UP001056455"/>
    </source>
</evidence>
<dbReference type="SUPFAM" id="SSF46689">
    <property type="entry name" value="Homeodomain-like"/>
    <property type="match status" value="1"/>
</dbReference>
<dbReference type="PRINTS" id="PR00455">
    <property type="entry name" value="HTHTETR"/>
</dbReference>
<proteinExistence type="predicted"/>
<dbReference type="EMBL" id="CP099489">
    <property type="protein sequence ID" value="USQ81708.1"/>
    <property type="molecule type" value="Genomic_DNA"/>
</dbReference>
<evidence type="ECO:0000256" key="4">
    <source>
        <dbReference type="ARBA" id="ARBA00023163"/>
    </source>
</evidence>
<evidence type="ECO:0000256" key="3">
    <source>
        <dbReference type="ARBA" id="ARBA00023125"/>
    </source>
</evidence>
<reference evidence="7" key="1">
    <citation type="submission" date="2022-06" db="EMBL/GenBank/DDBJ databases">
        <title>Ornithinimicrobium HY1793.</title>
        <authorList>
            <person name="Huang Y."/>
        </authorList>
    </citation>
    <scope>NUCLEOTIDE SEQUENCE</scope>
    <source>
        <strain evidence="7">HY1793</strain>
    </source>
</reference>
<evidence type="ECO:0000256" key="5">
    <source>
        <dbReference type="PROSITE-ProRule" id="PRU00335"/>
    </source>
</evidence>
<dbReference type="InterPro" id="IPR036271">
    <property type="entry name" value="Tet_transcr_reg_TetR-rel_C_sf"/>
</dbReference>
<dbReference type="Pfam" id="PF00440">
    <property type="entry name" value="TetR_N"/>
    <property type="match status" value="1"/>
</dbReference>
<sequence length="201" mass="21853">MTQRRLPPTQRREQIVGAARSLIVKQGLPAVSLRDIAAAAGVSMGTVTYHFSGIDEILGEVVVAESERFYADVVAVADAEPDARAALGVLIDPMFAKTPDVEAHWRIWSDYWAAVVRRPGMTQPYAERVRYWEACCTRVIERGVRDGTLRPVEPAAAALKLSAYADGLGAQLGQEAPGLTAALARAWMDEFTALLLFDDPA</sequence>
<dbReference type="InterPro" id="IPR050109">
    <property type="entry name" value="HTH-type_TetR-like_transc_reg"/>
</dbReference>
<dbReference type="PANTHER" id="PTHR30055:SF200">
    <property type="entry name" value="HTH-TYPE TRANSCRIPTIONAL REPRESSOR BDCR"/>
    <property type="match status" value="1"/>
</dbReference>
<keyword evidence="1" id="KW-0678">Repressor</keyword>
<keyword evidence="2" id="KW-0805">Transcription regulation</keyword>
<dbReference type="PROSITE" id="PS50977">
    <property type="entry name" value="HTH_TETR_2"/>
    <property type="match status" value="1"/>
</dbReference>
<name>A0ABY4YZD7_9MICO</name>